<dbReference type="SMART" id="SM00267">
    <property type="entry name" value="GGDEF"/>
    <property type="match status" value="1"/>
</dbReference>
<dbReference type="SUPFAM" id="SSF55073">
    <property type="entry name" value="Nucleotide cyclase"/>
    <property type="match status" value="1"/>
</dbReference>
<dbReference type="Gene3D" id="3.20.20.450">
    <property type="entry name" value="EAL domain"/>
    <property type="match status" value="1"/>
</dbReference>
<dbReference type="InterPro" id="IPR001633">
    <property type="entry name" value="EAL_dom"/>
</dbReference>
<dbReference type="PROSITE" id="PS50887">
    <property type="entry name" value="GGDEF"/>
    <property type="match status" value="1"/>
</dbReference>
<dbReference type="CDD" id="cd04598">
    <property type="entry name" value="CBS_pair_GGDEF_EAL"/>
    <property type="match status" value="1"/>
</dbReference>
<protein>
    <submittedName>
        <fullName evidence="5">Diguanylate cyclase</fullName>
    </submittedName>
</protein>
<evidence type="ECO:0000259" key="4">
    <source>
        <dbReference type="PROSITE" id="PS51371"/>
    </source>
</evidence>
<sequence length="590" mass="64138">MTVSIAECIKGQLLRPAFQPIGMLASGDVIAFEALLRGPAQSALESPAALFGLAQREGCMVHLERFAARLSLTAFSQAQLPGKLFVNFSAAAVRELATCQEEILVFLRSLQFSPDRMVIELTGQSAVGDLRSLGSAVSVLRESGLQLALDDYGSGFSNLGLWISLEPDYIKIDNSIIGGARTSPFRFEALRSVCQLAEAGRVQLIAEGLEDAEDLMVCRDLRIEHGQGFFLGRPNFHPVERLEDAALSAIHDSAITVFPETMVGSPRAFSASKLVIAAPTLSPAATNDDVLDVLTNCPDLHAIVIADEGRPVGLVNRRAFVNAYARPFYREIFGRKSCAAFADMSPVLVEKTATMQELAELLTGDDQRYLAEGLVVVENGRYVGLATGEALVRAVTEVRIEAARYANPLTSLPGNIPIDMHIKRLVERGAPFHACYCDLNNFKPFNDQYGYWKGDEMLKLAASILSDACNPCRDFLGHVGGDDFLIFYQSEDWEVRIRAAMQRFNQSARQLYTSADIEAGGIHGEDRHGDVRFYPFVTIAVGVVPVAADLDIDSDSIASLAATAKRAAKKSVDSFYVADCPREPACCPSL</sequence>
<dbReference type="PANTHER" id="PTHR33121">
    <property type="entry name" value="CYCLIC DI-GMP PHOSPHODIESTERASE PDEF"/>
    <property type="match status" value="1"/>
</dbReference>
<dbReference type="KEGG" id="parb:CJU94_00600"/>
<dbReference type="SUPFAM" id="SSF54631">
    <property type="entry name" value="CBS-domain pair"/>
    <property type="match status" value="1"/>
</dbReference>
<reference evidence="5 6" key="1">
    <citation type="submission" date="2017-08" db="EMBL/GenBank/DDBJ databases">
        <title>Identification and genetic characteristics of simultaneous BTEX- and naphthalene-degrading Paraburkholderia sp. BN5 isolated from petroleum-contaminated soil.</title>
        <authorList>
            <person name="Lee Y."/>
            <person name="Jeon C.O."/>
        </authorList>
    </citation>
    <scope>NUCLEOTIDE SEQUENCE [LARGE SCALE GENOMIC DNA]</scope>
    <source>
        <strain evidence="5 6">BN5</strain>
    </source>
</reference>
<dbReference type="InterPro" id="IPR046342">
    <property type="entry name" value="CBS_dom_sf"/>
</dbReference>
<dbReference type="PROSITE" id="PS50883">
    <property type="entry name" value="EAL"/>
    <property type="match status" value="1"/>
</dbReference>
<feature type="domain" description="CBS" evidence="4">
    <location>
        <begin position="271"/>
        <end position="332"/>
    </location>
</feature>
<dbReference type="RefSeq" id="WP_095417107.1">
    <property type="nucleotide sequence ID" value="NZ_CP022989.1"/>
</dbReference>
<evidence type="ECO:0000259" key="3">
    <source>
        <dbReference type="PROSITE" id="PS50887"/>
    </source>
</evidence>
<dbReference type="InterPro" id="IPR035919">
    <property type="entry name" value="EAL_sf"/>
</dbReference>
<keyword evidence="1" id="KW-0129">CBS domain</keyword>
<dbReference type="Pfam" id="PF00571">
    <property type="entry name" value="CBS"/>
    <property type="match status" value="1"/>
</dbReference>
<dbReference type="AlphaFoldDB" id="A0A248VD53"/>
<feature type="domain" description="GGDEF" evidence="3">
    <location>
        <begin position="430"/>
        <end position="580"/>
    </location>
</feature>
<dbReference type="InterPro" id="IPR043128">
    <property type="entry name" value="Rev_trsase/Diguanyl_cyclase"/>
</dbReference>
<organism evidence="5 6">
    <name type="scientific">Paraburkholderia aromaticivorans</name>
    <dbReference type="NCBI Taxonomy" id="2026199"/>
    <lineage>
        <taxon>Bacteria</taxon>
        <taxon>Pseudomonadati</taxon>
        <taxon>Pseudomonadota</taxon>
        <taxon>Betaproteobacteria</taxon>
        <taxon>Burkholderiales</taxon>
        <taxon>Burkholderiaceae</taxon>
        <taxon>Paraburkholderia</taxon>
    </lineage>
</organism>
<dbReference type="PROSITE" id="PS51371">
    <property type="entry name" value="CBS"/>
    <property type="match status" value="1"/>
</dbReference>
<keyword evidence="6" id="KW-1185">Reference proteome</keyword>
<dbReference type="InterPro" id="IPR000644">
    <property type="entry name" value="CBS_dom"/>
</dbReference>
<dbReference type="Gene3D" id="3.30.70.270">
    <property type="match status" value="1"/>
</dbReference>
<accession>A0A248VD53</accession>
<dbReference type="PANTHER" id="PTHR33121:SF76">
    <property type="entry name" value="SIGNALING PROTEIN"/>
    <property type="match status" value="1"/>
</dbReference>
<gene>
    <name evidence="5" type="ORF">CJU94_00600</name>
</gene>
<feature type="domain" description="EAL" evidence="2">
    <location>
        <begin position="1"/>
        <end position="248"/>
    </location>
</feature>
<dbReference type="SUPFAM" id="SSF141868">
    <property type="entry name" value="EAL domain-like"/>
    <property type="match status" value="1"/>
</dbReference>
<proteinExistence type="predicted"/>
<dbReference type="GO" id="GO:0071111">
    <property type="term" value="F:cyclic-guanylate-specific phosphodiesterase activity"/>
    <property type="evidence" value="ECO:0007669"/>
    <property type="project" value="InterPro"/>
</dbReference>
<dbReference type="InterPro" id="IPR000160">
    <property type="entry name" value="GGDEF_dom"/>
</dbReference>
<dbReference type="Pfam" id="PF00990">
    <property type="entry name" value="GGDEF"/>
    <property type="match status" value="1"/>
</dbReference>
<evidence type="ECO:0000259" key="2">
    <source>
        <dbReference type="PROSITE" id="PS50883"/>
    </source>
</evidence>
<dbReference type="OrthoDB" id="9813903at2"/>
<dbReference type="Gene3D" id="3.10.580.10">
    <property type="entry name" value="CBS-domain"/>
    <property type="match status" value="1"/>
</dbReference>
<dbReference type="SMART" id="SM00052">
    <property type="entry name" value="EAL"/>
    <property type="match status" value="1"/>
</dbReference>
<dbReference type="EMBL" id="CP022989">
    <property type="protein sequence ID" value="ASV96800.1"/>
    <property type="molecule type" value="Genomic_DNA"/>
</dbReference>
<dbReference type="Proteomes" id="UP000215158">
    <property type="component" value="Chromosome 1"/>
</dbReference>
<evidence type="ECO:0000313" key="6">
    <source>
        <dbReference type="Proteomes" id="UP000215158"/>
    </source>
</evidence>
<dbReference type="Pfam" id="PF00563">
    <property type="entry name" value="EAL"/>
    <property type="match status" value="1"/>
</dbReference>
<dbReference type="NCBIfam" id="TIGR00254">
    <property type="entry name" value="GGDEF"/>
    <property type="match status" value="1"/>
</dbReference>
<dbReference type="InterPro" id="IPR029787">
    <property type="entry name" value="Nucleotide_cyclase"/>
</dbReference>
<name>A0A248VD53_9BURK</name>
<dbReference type="InterPro" id="IPR050706">
    <property type="entry name" value="Cyclic-di-GMP_PDE-like"/>
</dbReference>
<evidence type="ECO:0000256" key="1">
    <source>
        <dbReference type="PROSITE-ProRule" id="PRU00703"/>
    </source>
</evidence>
<dbReference type="CDD" id="cd01948">
    <property type="entry name" value="EAL"/>
    <property type="match status" value="1"/>
</dbReference>
<evidence type="ECO:0000313" key="5">
    <source>
        <dbReference type="EMBL" id="ASV96800.1"/>
    </source>
</evidence>